<proteinExistence type="predicted"/>
<dbReference type="Gene3D" id="3.80.30.20">
    <property type="entry name" value="tm_1862 like domain"/>
    <property type="match status" value="1"/>
</dbReference>
<dbReference type="GO" id="GO:0046872">
    <property type="term" value="F:metal ion binding"/>
    <property type="evidence" value="ECO:0007669"/>
    <property type="project" value="UniProtKB-KW"/>
</dbReference>
<organism evidence="8 9">
    <name type="scientific">Candidatus Blautia stercoripullorum</name>
    <dbReference type="NCBI Taxonomy" id="2838502"/>
    <lineage>
        <taxon>Bacteria</taxon>
        <taxon>Bacillati</taxon>
        <taxon>Bacillota</taxon>
        <taxon>Clostridia</taxon>
        <taxon>Lachnospirales</taxon>
        <taxon>Lachnospiraceae</taxon>
        <taxon>Blautia</taxon>
    </lineage>
</organism>
<evidence type="ECO:0000256" key="4">
    <source>
        <dbReference type="ARBA" id="ARBA00023004"/>
    </source>
</evidence>
<dbReference type="InterPro" id="IPR023404">
    <property type="entry name" value="rSAM_horseshoe"/>
</dbReference>
<dbReference type="CDD" id="cd02068">
    <property type="entry name" value="radical_SAM_B12_BD"/>
    <property type="match status" value="1"/>
</dbReference>
<evidence type="ECO:0000256" key="3">
    <source>
        <dbReference type="ARBA" id="ARBA00022723"/>
    </source>
</evidence>
<keyword evidence="4" id="KW-0408">Iron</keyword>
<dbReference type="InterPro" id="IPR006638">
    <property type="entry name" value="Elp3/MiaA/NifB-like_rSAM"/>
</dbReference>
<dbReference type="CDD" id="cd01335">
    <property type="entry name" value="Radical_SAM"/>
    <property type="match status" value="1"/>
</dbReference>
<dbReference type="InterPro" id="IPR051198">
    <property type="entry name" value="BchE-like"/>
</dbReference>
<dbReference type="InterPro" id="IPR006158">
    <property type="entry name" value="Cobalamin-bd"/>
</dbReference>
<sequence length="600" mass="70519">MKILLGAVNAKYIHTNLAVHSLLACCREFSQDISLKEYTINQEKDQILKDIYYRAPEVLCFSCYIWNISYVKDLIRDLHKILPDTVIWAGGPEVSYDPENFLKEMPQVFGVMLGEGEETFQKLAKHYIDEGQEKEETLSGIPGVCFRTEKGIVNTGFPEVMDMDQLVFPYEDLSRYAHKILYYESSRGCPFSCSYCLSSVDKKLRFKSLDLVKKELGIFLKEKVPQVKFVDRTFNCRESHALEIWQYIKDHDNGVTNFHFEIGADLLTEKEIGLIRTMRPGLIQLEIGVQSTNEKTLKEIRRYAPFEKIRANVQAVRKGGNIHQHLDLIAGLPWEDYESFSRSFNDVYSLYPQQLQLGFLKVLKGSYMHEKAGDYGCLYKEREPYEVLETRWLSYEDIIRLKSVEEMTEIYYNSGQFAHTIRAVEKEFSDPFSFYEDLGNFYEKKGYDTLSHSRIRRYEILLEFLEEKKVASLDFYRQLMIYDLYARENMKTRPSWAPERESWKEKVRDFYEREKESPCYLQGYQAYSSRQTEKMTHLEVFTWNVIEGKSEKGIYPVVFDYQKRSPLTNDALAVPVELADFQKTDVRESMEESRKNTERG</sequence>
<dbReference type="Pfam" id="PF04055">
    <property type="entry name" value="Radical_SAM"/>
    <property type="match status" value="1"/>
</dbReference>
<keyword evidence="2" id="KW-0949">S-adenosyl-L-methionine</keyword>
<dbReference type="GO" id="GO:0005829">
    <property type="term" value="C:cytosol"/>
    <property type="evidence" value="ECO:0007669"/>
    <property type="project" value="TreeGrafter"/>
</dbReference>
<dbReference type="InterPro" id="IPR025288">
    <property type="entry name" value="DUF4080"/>
</dbReference>
<dbReference type="InterPro" id="IPR058240">
    <property type="entry name" value="rSAM_sf"/>
</dbReference>
<dbReference type="PROSITE" id="PS51918">
    <property type="entry name" value="RADICAL_SAM"/>
    <property type="match status" value="1"/>
</dbReference>
<dbReference type="GO" id="GO:0051539">
    <property type="term" value="F:4 iron, 4 sulfur cluster binding"/>
    <property type="evidence" value="ECO:0007669"/>
    <property type="project" value="UniProtKB-KW"/>
</dbReference>
<dbReference type="Gene3D" id="3.40.50.280">
    <property type="entry name" value="Cobalamin-binding domain"/>
    <property type="match status" value="1"/>
</dbReference>
<keyword evidence="3" id="KW-0479">Metal-binding</keyword>
<comment type="cofactor">
    <cofactor evidence="1">
        <name>[4Fe-4S] cluster</name>
        <dbReference type="ChEBI" id="CHEBI:49883"/>
    </cofactor>
</comment>
<evidence type="ECO:0000313" key="8">
    <source>
        <dbReference type="EMBL" id="HJD39591.1"/>
    </source>
</evidence>
<evidence type="ECO:0000313" key="9">
    <source>
        <dbReference type="Proteomes" id="UP000823850"/>
    </source>
</evidence>
<dbReference type="InterPro" id="IPR034466">
    <property type="entry name" value="Methyltransferase_Class_B"/>
</dbReference>
<dbReference type="PANTHER" id="PTHR43409">
    <property type="entry name" value="ANAEROBIC MAGNESIUM-PROTOPORPHYRIN IX MONOMETHYL ESTER CYCLASE-RELATED"/>
    <property type="match status" value="1"/>
</dbReference>
<dbReference type="SFLD" id="SFLDG01123">
    <property type="entry name" value="methyltransferase_(Class_B)"/>
    <property type="match status" value="1"/>
</dbReference>
<evidence type="ECO:0000259" key="6">
    <source>
        <dbReference type="PROSITE" id="PS51332"/>
    </source>
</evidence>
<evidence type="ECO:0000256" key="1">
    <source>
        <dbReference type="ARBA" id="ARBA00001966"/>
    </source>
</evidence>
<reference evidence="8" key="1">
    <citation type="journal article" date="2021" name="PeerJ">
        <title>Extensive microbial diversity within the chicken gut microbiome revealed by metagenomics and culture.</title>
        <authorList>
            <person name="Gilroy R."/>
            <person name="Ravi A."/>
            <person name="Getino M."/>
            <person name="Pursley I."/>
            <person name="Horton D.L."/>
            <person name="Alikhan N.F."/>
            <person name="Baker D."/>
            <person name="Gharbi K."/>
            <person name="Hall N."/>
            <person name="Watson M."/>
            <person name="Adriaenssens E.M."/>
            <person name="Foster-Nyarko E."/>
            <person name="Jarju S."/>
            <person name="Secka A."/>
            <person name="Antonio M."/>
            <person name="Oren A."/>
            <person name="Chaudhuri R.R."/>
            <person name="La Ragione R."/>
            <person name="Hildebrand F."/>
            <person name="Pallen M.J."/>
        </authorList>
    </citation>
    <scope>NUCLEOTIDE SEQUENCE</scope>
    <source>
        <strain evidence="8">ChiW19-6364</strain>
    </source>
</reference>
<dbReference type="GO" id="GO:0003824">
    <property type="term" value="F:catalytic activity"/>
    <property type="evidence" value="ECO:0007669"/>
    <property type="project" value="InterPro"/>
</dbReference>
<feature type="domain" description="B12-binding" evidence="6">
    <location>
        <begin position="1"/>
        <end position="134"/>
    </location>
</feature>
<evidence type="ECO:0000256" key="5">
    <source>
        <dbReference type="ARBA" id="ARBA00023014"/>
    </source>
</evidence>
<dbReference type="Proteomes" id="UP000823850">
    <property type="component" value="Unassembled WGS sequence"/>
</dbReference>
<dbReference type="SMART" id="SM00729">
    <property type="entry name" value="Elp3"/>
    <property type="match status" value="1"/>
</dbReference>
<dbReference type="Pfam" id="PF02310">
    <property type="entry name" value="B12-binding"/>
    <property type="match status" value="1"/>
</dbReference>
<comment type="caution">
    <text evidence="8">The sequence shown here is derived from an EMBL/GenBank/DDBJ whole genome shotgun (WGS) entry which is preliminary data.</text>
</comment>
<dbReference type="Pfam" id="PF13311">
    <property type="entry name" value="DUF4080"/>
    <property type="match status" value="1"/>
</dbReference>
<accession>A0A9D2RBZ9</accession>
<dbReference type="SUPFAM" id="SSF102114">
    <property type="entry name" value="Radical SAM enzymes"/>
    <property type="match status" value="1"/>
</dbReference>
<dbReference type="SFLD" id="SFLDS00029">
    <property type="entry name" value="Radical_SAM"/>
    <property type="match status" value="1"/>
</dbReference>
<keyword evidence="5" id="KW-0411">Iron-sulfur</keyword>
<name>A0A9D2RBZ9_9FIRM</name>
<gene>
    <name evidence="8" type="ORF">H9913_06140</name>
</gene>
<dbReference type="SFLD" id="SFLDG01082">
    <property type="entry name" value="B12-binding_domain_containing"/>
    <property type="match status" value="1"/>
</dbReference>
<evidence type="ECO:0000259" key="7">
    <source>
        <dbReference type="PROSITE" id="PS51918"/>
    </source>
</evidence>
<dbReference type="PROSITE" id="PS51257">
    <property type="entry name" value="PROKAR_LIPOPROTEIN"/>
    <property type="match status" value="1"/>
</dbReference>
<dbReference type="PANTHER" id="PTHR43409:SF16">
    <property type="entry name" value="SLR0320 PROTEIN"/>
    <property type="match status" value="1"/>
</dbReference>
<dbReference type="GO" id="GO:0031419">
    <property type="term" value="F:cobalamin binding"/>
    <property type="evidence" value="ECO:0007669"/>
    <property type="project" value="InterPro"/>
</dbReference>
<evidence type="ECO:0000256" key="2">
    <source>
        <dbReference type="ARBA" id="ARBA00022691"/>
    </source>
</evidence>
<reference evidence="8" key="2">
    <citation type="submission" date="2021-04" db="EMBL/GenBank/DDBJ databases">
        <authorList>
            <person name="Gilroy R."/>
        </authorList>
    </citation>
    <scope>NUCLEOTIDE SEQUENCE</scope>
    <source>
        <strain evidence="8">ChiW19-6364</strain>
    </source>
</reference>
<protein>
    <submittedName>
        <fullName evidence="8">B12-binding domain-containing radical SAM protein</fullName>
    </submittedName>
</protein>
<dbReference type="EMBL" id="DWUX01000114">
    <property type="protein sequence ID" value="HJD39591.1"/>
    <property type="molecule type" value="Genomic_DNA"/>
</dbReference>
<feature type="domain" description="Radical SAM core" evidence="7">
    <location>
        <begin position="175"/>
        <end position="405"/>
    </location>
</feature>
<dbReference type="PROSITE" id="PS51332">
    <property type="entry name" value="B12_BINDING"/>
    <property type="match status" value="1"/>
</dbReference>
<dbReference type="InterPro" id="IPR007197">
    <property type="entry name" value="rSAM"/>
</dbReference>
<dbReference type="AlphaFoldDB" id="A0A9D2RBZ9"/>